<dbReference type="PANTHER" id="PTHR12346">
    <property type="entry name" value="SIN3B-RELATED"/>
    <property type="match status" value="1"/>
</dbReference>
<dbReference type="Pfam" id="PF16879">
    <property type="entry name" value="Sin3a_C"/>
    <property type="match status" value="1"/>
</dbReference>
<feature type="domain" description="Histone deacetylase interacting" evidence="20">
    <location>
        <begin position="527"/>
        <end position="627"/>
    </location>
</feature>
<sequence>PRRVPTVEPQYPRVIAPSAQRFSDVTSPAAAAGDSISSLQFPLQNFPGGQTHNTAMHHQPPAHHVPPPAPQGTTPTHPAVSIHPTGAPPPQAHTAAQVQGQQQQFQRLKVEDALSYLDQVKLQFGNQPQVYNDFLDIMKEFKSQTIDTPGVINRVSNLFKGHPDLIVGFNTFLPPGYKIEVQANEISVHQPGQQTLCIPTSAPLMLPSATPMPGSKVDLYHLPKQAPPPAHMANTTGSAGHHSYHQSPHRNQEHPSQHTPQPQQQQAGQPVEFNHAINYVNKIKNRFQGQPEIYKAFLEILHTYQKEQRNLKEGIVSPGSKPLTEAEVYSQVAKLFQNQEDLLAEFGQFLPDANGSAYTGYLNMLQGDSSLGVRNDHSSTVKKPGLGNKGPMTKAGNQHRRPSGGPQPPQKKQRTGTLKDISLAEAGRYGTLNEFAFFDKVRKALKHQDVYDNFLRCLVLFNHEVISRSELVQLVQTFLQKYPELYKWFKDFLGYKEAGGTTEAVPQGAMGKERVTGDLAMEIDYATCKRYGASYRALPKSYPQPRCTGRTTLCKEVLNDTWVSFPSWSEDSTFVTSRKTQYEEHIYRCEDERFELDVVIETNLATIRVLEAVQKKMARMTSEEAAKFRLDNSLGGSSDVLHRKAIQRIYGEKAPDIIDGLKKNPVVAVPLVLRRLKAKEEEWREAQRNFNKIWREQNEKYYLKSLDHQGINFKQNDIKAIRSKGLLNEIETIYDERSEQDIENAEAFSPHLSFTYKDRSTIEDAASLIIHHVKRQAGIHKDDKRKIKQILRQFIPDLFFTPRQEMSDDEDDDDRDDMETDEAEKDKENIKEEVKKEEDTEKGKNKSDDEAKTETKTDKKDSIEKEDNMCSKALEKKDSESKVKQVSKDSEEEKMEVDGESSSEKPTEVKDEPDDAGKEKEENTNGKTEEEEEDDDDDSDDEDVYSLFFVNNNWYLFFRLHQILCDRLYKIYTYSVKIAAEEAQCRKERKESTAIALRLKAPSEIEPEEYYPYFLEMVKSLLDGNLESNQYEDQLREMYGIHAYIAFTMEKLVQNLVRQLQHIVADEVCVKITDLYVEEKKNRATGGRVATYSRRSTQENTYQKKAEGVLSDENCFKIVIFKKDCRLTFELLDTEHEQSDDPVEVERWSEYVEKYVSNDETISEDLKDHLSRKPVFLPRNVRQWRQHQKNQKSKTDEEQKPDSEGADNSNLEFPKQRTEDMDILDNTECKFNVNSFKIVYVVNSEYYLYKRTALTKAKESHSRVSLKLHEKFQSLVDKWNKDNVTADMVKQCDDWLMGRIEDLKDCGTYCDKVDKPEVSPYHPYNKYTVEYYKPEPSPTTTVNGAK</sequence>
<dbReference type="InterPro" id="IPR003822">
    <property type="entry name" value="PAH"/>
</dbReference>
<dbReference type="EMBL" id="VSWD01000008">
    <property type="protein sequence ID" value="KAK3095867.1"/>
    <property type="molecule type" value="Genomic_DNA"/>
</dbReference>
<evidence type="ECO:0000256" key="3">
    <source>
        <dbReference type="ARBA" id="ARBA00022499"/>
    </source>
</evidence>
<keyword evidence="12 18" id="KW-0539">Nucleus</keyword>
<evidence type="ECO:0000256" key="1">
    <source>
        <dbReference type="ARBA" id="ARBA00004604"/>
    </source>
</evidence>
<proteinExistence type="predicted"/>
<feature type="compositionally biased region" description="Basic and acidic residues" evidence="19">
    <location>
        <begin position="902"/>
        <end position="928"/>
    </location>
</feature>
<evidence type="ECO:0000256" key="7">
    <source>
        <dbReference type="ARBA" id="ARBA00022990"/>
    </source>
</evidence>
<dbReference type="GO" id="GO:0048511">
    <property type="term" value="P:rhythmic process"/>
    <property type="evidence" value="ECO:0007669"/>
    <property type="project" value="UniProtKB-KW"/>
</dbReference>
<feature type="non-terminal residue" evidence="21">
    <location>
        <position position="1"/>
    </location>
</feature>
<evidence type="ECO:0000256" key="13">
    <source>
        <dbReference type="ARBA" id="ARBA00056268"/>
    </source>
</evidence>
<evidence type="ECO:0000259" key="20">
    <source>
        <dbReference type="SMART" id="SM00761"/>
    </source>
</evidence>
<evidence type="ECO:0000256" key="6">
    <source>
        <dbReference type="ARBA" id="ARBA00022843"/>
    </source>
</evidence>
<dbReference type="PROSITE" id="PS51477">
    <property type="entry name" value="PAH"/>
    <property type="match status" value="3"/>
</dbReference>
<gene>
    <name evidence="21" type="ORF">FSP39_020142</name>
</gene>
<keyword evidence="8" id="KW-0805">Transcription regulation</keyword>
<feature type="compositionally biased region" description="Basic and acidic residues" evidence="19">
    <location>
        <begin position="824"/>
        <end position="891"/>
    </location>
</feature>
<evidence type="ECO:0000256" key="2">
    <source>
        <dbReference type="ARBA" id="ARBA00022491"/>
    </source>
</evidence>
<reference evidence="21" key="1">
    <citation type="submission" date="2019-08" db="EMBL/GenBank/DDBJ databases">
        <title>The improved chromosome-level genome for the pearl oyster Pinctada fucata martensii using PacBio sequencing and Hi-C.</title>
        <authorList>
            <person name="Zheng Z."/>
        </authorList>
    </citation>
    <scope>NUCLEOTIDE SEQUENCE</scope>
    <source>
        <strain evidence="21">ZZ-2019</strain>
        <tissue evidence="21">Adductor muscle</tissue>
    </source>
</reference>
<feature type="compositionally biased region" description="Low complexity" evidence="19">
    <location>
        <begin position="257"/>
        <end position="269"/>
    </location>
</feature>
<dbReference type="GO" id="GO:0061629">
    <property type="term" value="F:RNA polymerase II-specific DNA-binding transcription factor binding"/>
    <property type="evidence" value="ECO:0007669"/>
    <property type="project" value="UniProtKB-ARBA"/>
</dbReference>
<keyword evidence="6" id="KW-0832">Ubl conjugation</keyword>
<feature type="compositionally biased region" description="Basic and acidic residues" evidence="19">
    <location>
        <begin position="1193"/>
        <end position="1203"/>
    </location>
</feature>
<dbReference type="InterPro" id="IPR036600">
    <property type="entry name" value="PAH_sf"/>
</dbReference>
<keyword evidence="5" id="KW-0677">Repeat</keyword>
<comment type="subunit">
    <text evidence="14">Interacts with ARID4B, BRMS1L, HCFC1, HDAC1, HDAC2, MXI1, SAP30L, SAP130, SFPQ and TOPORS. Interacts with OGT (via TPRs 1-6); the interaction mediates transcriptional repression in parallel with histone deacetylase. Interacts with BAZ2A, MXD1, MXD3, MXD4, MBD2, DACH1, NCOR1, NR4A2, REST, RLIM, SAP30, SETDB1, SMYD2, and SUDS3. Interacts with PHF12 in a complex composed of HDAC1, PHF12 and SAP30. Interacts with TET1; the interaction recruits SIN3A to gene promoters. The large PER complex involved in the histone deacetylation is composed of at least HDAC1, PER2, SFPQ and SIN3A. Interacts with KLF11. Interacts with PPHLN1. Found in a complex with YY1, GON4L and HDAC1. Interacts (via PAH2) with FOXK1. Interacts with FOXK2. Found in a complex composed of at least SINHCAF, SIN3A, HDAC1, SAP30, RBBP4, OGT and TET1. Interacts with SINHCAF. Interacts with SPHK2.</text>
</comment>
<feature type="compositionally biased region" description="Acidic residues" evidence="19">
    <location>
        <begin position="807"/>
        <end position="823"/>
    </location>
</feature>
<evidence type="ECO:0000313" key="22">
    <source>
        <dbReference type="Proteomes" id="UP001186944"/>
    </source>
</evidence>
<feature type="compositionally biased region" description="Acidic residues" evidence="19">
    <location>
        <begin position="929"/>
        <end position="941"/>
    </location>
</feature>
<feature type="region of interest" description="Disordered" evidence="19">
    <location>
        <begin position="372"/>
        <end position="416"/>
    </location>
</feature>
<evidence type="ECO:0000256" key="15">
    <source>
        <dbReference type="ARBA" id="ARBA00068512"/>
    </source>
</evidence>
<keyword evidence="22" id="KW-1185">Reference proteome</keyword>
<dbReference type="PANTHER" id="PTHR12346:SF0">
    <property type="entry name" value="SIN3A, ISOFORM G"/>
    <property type="match status" value="1"/>
</dbReference>
<keyword evidence="2" id="KW-0678">Repressor</keyword>
<organism evidence="21 22">
    <name type="scientific">Pinctada imbricata</name>
    <name type="common">Atlantic pearl-oyster</name>
    <name type="synonym">Pinctada martensii</name>
    <dbReference type="NCBI Taxonomy" id="66713"/>
    <lineage>
        <taxon>Eukaryota</taxon>
        <taxon>Metazoa</taxon>
        <taxon>Spiralia</taxon>
        <taxon>Lophotrochozoa</taxon>
        <taxon>Mollusca</taxon>
        <taxon>Bivalvia</taxon>
        <taxon>Autobranchia</taxon>
        <taxon>Pteriomorphia</taxon>
        <taxon>Pterioida</taxon>
        <taxon>Pterioidea</taxon>
        <taxon>Pteriidae</taxon>
        <taxon>Pinctada</taxon>
    </lineage>
</organism>
<keyword evidence="4" id="KW-0597">Phosphoprotein</keyword>
<comment type="function">
    <text evidence="13">Acts as a transcriptional repressor. Corepressor for REST. Interacts with MXI1 to repress MYC responsive genes and antagonize MYC oncogenic activities. Also interacts with MXD1-MAX heterodimers to repress transcription by tethering SIN3A to DNA. Acts cooperatively with OGT to repress transcription in parallel with histone deacetylation. Involved in the control of the circadian rhythms. Required for the transcriptional repression of circadian target genes, such as PER1, mediated by the large PER complex through histone deacetylation. Cooperates with FOXK1 to regulate cell cycle progression probably by repressing cell cycle inhibitor genes expression. Required for cortical neuron differentiation and callosal axon elongation.</text>
</comment>
<feature type="region of interest" description="Disordered" evidence="19">
    <location>
        <begin position="50"/>
        <end position="93"/>
    </location>
</feature>
<keyword evidence="7" id="KW-0007">Acetylation</keyword>
<evidence type="ECO:0000256" key="19">
    <source>
        <dbReference type="SAM" id="MobiDB-lite"/>
    </source>
</evidence>
<protein>
    <recommendedName>
        <fullName evidence="15">Paired amphipathic helix protein Sin3a</fullName>
    </recommendedName>
    <alternativeName>
        <fullName evidence="16">Histone deacetylase complex subunit Sin3a</fullName>
    </alternativeName>
    <alternativeName>
        <fullName evidence="17">Transcriptional corepressor Sin3a</fullName>
    </alternativeName>
</protein>
<evidence type="ECO:0000256" key="16">
    <source>
        <dbReference type="ARBA" id="ARBA00075105"/>
    </source>
</evidence>
<keyword evidence="3" id="KW-1017">Isopeptide bond</keyword>
<keyword evidence="9" id="KW-0175">Coiled coil</keyword>
<evidence type="ECO:0000313" key="21">
    <source>
        <dbReference type="EMBL" id="KAK3095867.1"/>
    </source>
</evidence>
<evidence type="ECO:0000256" key="4">
    <source>
        <dbReference type="ARBA" id="ARBA00022553"/>
    </source>
</evidence>
<dbReference type="SUPFAM" id="SSF47762">
    <property type="entry name" value="PAH2 domain"/>
    <property type="match status" value="3"/>
</dbReference>
<feature type="region of interest" description="Disordered" evidence="19">
    <location>
        <begin position="1181"/>
        <end position="1215"/>
    </location>
</feature>
<evidence type="ECO:0000256" key="10">
    <source>
        <dbReference type="ARBA" id="ARBA00023108"/>
    </source>
</evidence>
<keyword evidence="10" id="KW-0090">Biological rhythms</keyword>
<dbReference type="Gene3D" id="1.20.1160.11">
    <property type="entry name" value="Paired amphipathic helix"/>
    <property type="match status" value="3"/>
</dbReference>
<dbReference type="Proteomes" id="UP001186944">
    <property type="component" value="Unassembled WGS sequence"/>
</dbReference>
<dbReference type="Pfam" id="PF02671">
    <property type="entry name" value="PAH"/>
    <property type="match status" value="3"/>
</dbReference>
<evidence type="ECO:0000256" key="14">
    <source>
        <dbReference type="ARBA" id="ARBA00061761"/>
    </source>
</evidence>
<keyword evidence="11" id="KW-0804">Transcription</keyword>
<dbReference type="FunFam" id="1.20.1160.11:FF:000001">
    <property type="entry name" value="Paired amphipathic helix protein Sin3"/>
    <property type="match status" value="1"/>
</dbReference>
<feature type="region of interest" description="Disordered" evidence="19">
    <location>
        <begin position="223"/>
        <end position="269"/>
    </location>
</feature>
<feature type="compositionally biased region" description="Basic residues" evidence="19">
    <location>
        <begin position="1182"/>
        <end position="1192"/>
    </location>
</feature>
<evidence type="ECO:0000256" key="5">
    <source>
        <dbReference type="ARBA" id="ARBA00022737"/>
    </source>
</evidence>
<evidence type="ECO:0000256" key="17">
    <source>
        <dbReference type="ARBA" id="ARBA00081271"/>
    </source>
</evidence>
<comment type="caution">
    <text evidence="21">The sequence shown here is derived from an EMBL/GenBank/DDBJ whole genome shotgun (WGS) entry which is preliminary data.</text>
</comment>
<evidence type="ECO:0000256" key="8">
    <source>
        <dbReference type="ARBA" id="ARBA00023015"/>
    </source>
</evidence>
<evidence type="ECO:0000256" key="18">
    <source>
        <dbReference type="PROSITE-ProRule" id="PRU00810"/>
    </source>
</evidence>
<dbReference type="GO" id="GO:0000122">
    <property type="term" value="P:negative regulation of transcription by RNA polymerase II"/>
    <property type="evidence" value="ECO:0007669"/>
    <property type="project" value="TreeGrafter"/>
</dbReference>
<evidence type="ECO:0000256" key="11">
    <source>
        <dbReference type="ARBA" id="ARBA00023163"/>
    </source>
</evidence>
<dbReference type="InterPro" id="IPR031693">
    <property type="entry name" value="Sin3_C"/>
</dbReference>
<dbReference type="GO" id="GO:0005730">
    <property type="term" value="C:nucleolus"/>
    <property type="evidence" value="ECO:0007669"/>
    <property type="project" value="UniProtKB-SubCell"/>
</dbReference>
<feature type="compositionally biased region" description="Acidic residues" evidence="19">
    <location>
        <begin position="892"/>
        <end position="901"/>
    </location>
</feature>
<dbReference type="GO" id="GO:0003714">
    <property type="term" value="F:transcription corepressor activity"/>
    <property type="evidence" value="ECO:0007669"/>
    <property type="project" value="InterPro"/>
</dbReference>
<dbReference type="Pfam" id="PF08295">
    <property type="entry name" value="Sin3_corepress"/>
    <property type="match status" value="1"/>
</dbReference>
<comment type="subcellular location">
    <subcellularLocation>
        <location evidence="1">Nucleus</location>
        <location evidence="1">Nucleolus</location>
    </subcellularLocation>
</comment>
<evidence type="ECO:0000256" key="9">
    <source>
        <dbReference type="ARBA" id="ARBA00023054"/>
    </source>
</evidence>
<name>A0AA89C5U3_PINIB</name>
<dbReference type="FunFam" id="1.20.1160.11:FF:000004">
    <property type="entry name" value="Paired amphipathic helix protein Sin3a"/>
    <property type="match status" value="1"/>
</dbReference>
<dbReference type="SMART" id="SM00761">
    <property type="entry name" value="HDAC_interact"/>
    <property type="match status" value="1"/>
</dbReference>
<feature type="region of interest" description="Disordered" evidence="19">
    <location>
        <begin position="801"/>
        <end position="941"/>
    </location>
</feature>
<accession>A0AA89C5U3</accession>
<dbReference type="GO" id="GO:0070822">
    <property type="term" value="C:Sin3-type complex"/>
    <property type="evidence" value="ECO:0007669"/>
    <property type="project" value="TreeGrafter"/>
</dbReference>
<dbReference type="FunFam" id="1.20.1160.11:FF:000002">
    <property type="entry name" value="Paired amphipathic helix protein SIN3"/>
    <property type="match status" value="1"/>
</dbReference>
<dbReference type="InterPro" id="IPR013194">
    <property type="entry name" value="HDAC_interact_dom"/>
</dbReference>
<dbReference type="InterPro" id="IPR039774">
    <property type="entry name" value="Sin3-like"/>
</dbReference>
<evidence type="ECO:0000256" key="12">
    <source>
        <dbReference type="ARBA" id="ARBA00023242"/>
    </source>
</evidence>